<proteinExistence type="predicted"/>
<evidence type="ECO:0000259" key="1">
    <source>
        <dbReference type="Pfam" id="PF13173"/>
    </source>
</evidence>
<dbReference type="PANTHER" id="PTHR43566">
    <property type="entry name" value="CONSERVED PROTEIN"/>
    <property type="match status" value="1"/>
</dbReference>
<dbReference type="InterPro" id="IPR025420">
    <property type="entry name" value="DUF4143"/>
</dbReference>
<reference evidence="3 4" key="1">
    <citation type="submission" date="2017-09" db="EMBL/GenBank/DDBJ databases">
        <title>Depth-based differentiation of microbial function through sediment-hosted aquifers and enrichment of novel symbionts in the deep terrestrial subsurface.</title>
        <authorList>
            <person name="Probst A.J."/>
            <person name="Ladd B."/>
            <person name="Jarett J.K."/>
            <person name="Geller-Mcgrath D.E."/>
            <person name="Sieber C.M."/>
            <person name="Emerson J.B."/>
            <person name="Anantharaman K."/>
            <person name="Thomas B.C."/>
            <person name="Malmstrom R."/>
            <person name="Stieglmeier M."/>
            <person name="Klingl A."/>
            <person name="Woyke T."/>
            <person name="Ryan C.M."/>
            <person name="Banfield J.F."/>
        </authorList>
    </citation>
    <scope>NUCLEOTIDE SEQUENCE [LARGE SCALE GENOMIC DNA]</scope>
    <source>
        <strain evidence="3">CG23_combo_of_CG06-09_8_20_14_all_48_7</strain>
    </source>
</reference>
<dbReference type="Pfam" id="PF13173">
    <property type="entry name" value="AAA_14"/>
    <property type="match status" value="1"/>
</dbReference>
<sequence>MRIRYNTIGPDGLWGMLKELKIDTEQIVSRECLKNIVERLDKNAVEVLCGPRQSGKTTLLYLLMIEITKKNLSPEYIHYLNLDTLPGYAIFENPVRFCQAIRESHQNNKEQKVYLLLDEIQRLKNPGLFLKAIYDSCPEIKLIVSGSSSLEIRAKTKEFLTGRKYETLLLPLSYREIVRYSKKLPPDFFEEKVSADNIELWKERQQIYGQFLVEQMMEMTIHGGYPGVFMAENKKNKEEILYELYNSYVKKDITDFLKVENLSLFNNLARTFAAQIAGLINLSQICSLLGGNRITISKYLNILEETYVIKTLTPFVRNKRNEVKYARKCFFYDCGLRNLPLNQFGEVLERSDFGSLLENMVAGESIKSLGPFNNLYYWRTKAGAEVDFVIESAQGIIPVEVKFLSAKIGTLSRSFHSFLETYHPPKAFFLNRDQVGCLKKESTAIFYLPIHWFLLGCAI</sequence>
<gene>
    <name evidence="3" type="ORF">COX46_04010</name>
</gene>
<evidence type="ECO:0000259" key="2">
    <source>
        <dbReference type="Pfam" id="PF13635"/>
    </source>
</evidence>
<name>A0A2G9YAA2_9BACT</name>
<dbReference type="AlphaFoldDB" id="A0A2G9YAA2"/>
<comment type="caution">
    <text evidence="3">The sequence shown here is derived from an EMBL/GenBank/DDBJ whole genome shotgun (WGS) entry which is preliminary data.</text>
</comment>
<dbReference type="InterPro" id="IPR027417">
    <property type="entry name" value="P-loop_NTPase"/>
</dbReference>
<feature type="domain" description="AAA" evidence="1">
    <location>
        <begin position="45"/>
        <end position="177"/>
    </location>
</feature>
<evidence type="ECO:0000313" key="4">
    <source>
        <dbReference type="Proteomes" id="UP000230392"/>
    </source>
</evidence>
<evidence type="ECO:0000313" key="3">
    <source>
        <dbReference type="EMBL" id="PIP16159.1"/>
    </source>
</evidence>
<dbReference type="CDD" id="cd00009">
    <property type="entry name" value="AAA"/>
    <property type="match status" value="1"/>
</dbReference>
<dbReference type="Gene3D" id="3.40.50.300">
    <property type="entry name" value="P-loop containing nucleotide triphosphate hydrolases"/>
    <property type="match status" value="1"/>
</dbReference>
<dbReference type="InterPro" id="IPR041682">
    <property type="entry name" value="AAA_14"/>
</dbReference>
<dbReference type="SUPFAM" id="SSF52540">
    <property type="entry name" value="P-loop containing nucleoside triphosphate hydrolases"/>
    <property type="match status" value="1"/>
</dbReference>
<accession>A0A2G9YAA2</accession>
<dbReference type="Proteomes" id="UP000230392">
    <property type="component" value="Unassembled WGS sequence"/>
</dbReference>
<dbReference type="Pfam" id="PF13635">
    <property type="entry name" value="DUF4143"/>
    <property type="match status" value="1"/>
</dbReference>
<dbReference type="EMBL" id="PCRF01000198">
    <property type="protein sequence ID" value="PIP16159.1"/>
    <property type="molecule type" value="Genomic_DNA"/>
</dbReference>
<protein>
    <recommendedName>
        <fullName evidence="5">AAA+ ATPase domain-containing protein</fullName>
    </recommendedName>
</protein>
<organism evidence="3 4">
    <name type="scientific">bacterium (Candidatus Ratteibacteria) CG23_combo_of_CG06-09_8_20_14_all_48_7</name>
    <dbReference type="NCBI Taxonomy" id="2014292"/>
    <lineage>
        <taxon>Bacteria</taxon>
        <taxon>Candidatus Ratteibacteria</taxon>
    </lineage>
</organism>
<evidence type="ECO:0008006" key="5">
    <source>
        <dbReference type="Google" id="ProtNLM"/>
    </source>
</evidence>
<feature type="domain" description="DUF4143" evidence="2">
    <location>
        <begin position="250"/>
        <end position="402"/>
    </location>
</feature>
<dbReference type="PANTHER" id="PTHR43566:SF1">
    <property type="entry name" value="AAA+ ATPASE DOMAIN-CONTAINING PROTEIN"/>
    <property type="match status" value="1"/>
</dbReference>